<keyword evidence="9" id="KW-1185">Reference proteome</keyword>
<accession>A0A7W6C3I3</accession>
<dbReference type="EMBL" id="JACIDY010000009">
    <property type="protein sequence ID" value="MBB3941480.1"/>
    <property type="molecule type" value="Genomic_DNA"/>
</dbReference>
<dbReference type="GO" id="GO:0016987">
    <property type="term" value="F:sigma factor activity"/>
    <property type="evidence" value="ECO:0007669"/>
    <property type="project" value="UniProtKB-KW"/>
</dbReference>
<feature type="domain" description="RNA polymerase sigma factor 70 region 4 type 2" evidence="7">
    <location>
        <begin position="111"/>
        <end position="161"/>
    </location>
</feature>
<evidence type="ECO:0000313" key="8">
    <source>
        <dbReference type="EMBL" id="MBB3941480.1"/>
    </source>
</evidence>
<evidence type="ECO:0000256" key="4">
    <source>
        <dbReference type="ARBA" id="ARBA00023125"/>
    </source>
</evidence>
<evidence type="ECO:0000313" key="9">
    <source>
        <dbReference type="Proteomes" id="UP000561459"/>
    </source>
</evidence>
<comment type="similarity">
    <text evidence="1">Belongs to the sigma-70 factor family. ECF subfamily.</text>
</comment>
<evidence type="ECO:0000256" key="2">
    <source>
        <dbReference type="ARBA" id="ARBA00023015"/>
    </source>
</evidence>
<dbReference type="GO" id="GO:0003677">
    <property type="term" value="F:DNA binding"/>
    <property type="evidence" value="ECO:0007669"/>
    <property type="project" value="UniProtKB-KW"/>
</dbReference>
<dbReference type="SUPFAM" id="SSF88946">
    <property type="entry name" value="Sigma2 domain of RNA polymerase sigma factors"/>
    <property type="match status" value="1"/>
</dbReference>
<keyword evidence="2" id="KW-0805">Transcription regulation</keyword>
<dbReference type="Gene3D" id="1.10.10.10">
    <property type="entry name" value="Winged helix-like DNA-binding domain superfamily/Winged helix DNA-binding domain"/>
    <property type="match status" value="1"/>
</dbReference>
<name>A0A7W6C3I3_9SPHN</name>
<dbReference type="InterPro" id="IPR039425">
    <property type="entry name" value="RNA_pol_sigma-70-like"/>
</dbReference>
<dbReference type="InterPro" id="IPR013325">
    <property type="entry name" value="RNA_pol_sigma_r2"/>
</dbReference>
<dbReference type="Proteomes" id="UP000561459">
    <property type="component" value="Unassembled WGS sequence"/>
</dbReference>
<keyword evidence="5" id="KW-0804">Transcription</keyword>
<dbReference type="SUPFAM" id="SSF88659">
    <property type="entry name" value="Sigma3 and sigma4 domains of RNA polymerase sigma factors"/>
    <property type="match status" value="1"/>
</dbReference>
<dbReference type="Gene3D" id="1.10.1740.10">
    <property type="match status" value="1"/>
</dbReference>
<evidence type="ECO:0000256" key="3">
    <source>
        <dbReference type="ARBA" id="ARBA00023082"/>
    </source>
</evidence>
<dbReference type="AlphaFoldDB" id="A0A7W6C3I3"/>
<proteinExistence type="inferred from homology"/>
<evidence type="ECO:0000256" key="1">
    <source>
        <dbReference type="ARBA" id="ARBA00010641"/>
    </source>
</evidence>
<dbReference type="Pfam" id="PF04542">
    <property type="entry name" value="Sigma70_r2"/>
    <property type="match status" value="1"/>
</dbReference>
<dbReference type="NCBIfam" id="TIGR02937">
    <property type="entry name" value="sigma70-ECF"/>
    <property type="match status" value="1"/>
</dbReference>
<evidence type="ECO:0000256" key="5">
    <source>
        <dbReference type="ARBA" id="ARBA00023163"/>
    </source>
</evidence>
<dbReference type="InterPro" id="IPR013249">
    <property type="entry name" value="RNA_pol_sigma70_r4_t2"/>
</dbReference>
<dbReference type="InterPro" id="IPR007627">
    <property type="entry name" value="RNA_pol_sigma70_r2"/>
</dbReference>
<evidence type="ECO:0000259" key="6">
    <source>
        <dbReference type="Pfam" id="PF04542"/>
    </source>
</evidence>
<comment type="caution">
    <text evidence="8">The sequence shown here is derived from an EMBL/GenBank/DDBJ whole genome shotgun (WGS) entry which is preliminary data.</text>
</comment>
<dbReference type="InterPro" id="IPR036388">
    <property type="entry name" value="WH-like_DNA-bd_sf"/>
</dbReference>
<dbReference type="GO" id="GO:0006352">
    <property type="term" value="P:DNA-templated transcription initiation"/>
    <property type="evidence" value="ECO:0007669"/>
    <property type="project" value="InterPro"/>
</dbReference>
<dbReference type="PANTHER" id="PTHR43133">
    <property type="entry name" value="RNA POLYMERASE ECF-TYPE SIGMA FACTO"/>
    <property type="match status" value="1"/>
</dbReference>
<dbReference type="PANTHER" id="PTHR43133:SF8">
    <property type="entry name" value="RNA POLYMERASE SIGMA FACTOR HI_1459-RELATED"/>
    <property type="match status" value="1"/>
</dbReference>
<gene>
    <name evidence="8" type="ORF">GGR39_003157</name>
</gene>
<reference evidence="8 9" key="1">
    <citation type="submission" date="2020-08" db="EMBL/GenBank/DDBJ databases">
        <title>Genomic Encyclopedia of Type Strains, Phase IV (KMG-IV): sequencing the most valuable type-strain genomes for metagenomic binning, comparative biology and taxonomic classification.</title>
        <authorList>
            <person name="Goeker M."/>
        </authorList>
    </citation>
    <scope>NUCLEOTIDE SEQUENCE [LARGE SCALE GENOMIC DNA]</scope>
    <source>
        <strain evidence="8 9">DSM 27568</strain>
    </source>
</reference>
<organism evidence="8 9">
    <name type="scientific">Novosphingobium fluoreni</name>
    <dbReference type="NCBI Taxonomy" id="1391222"/>
    <lineage>
        <taxon>Bacteria</taxon>
        <taxon>Pseudomonadati</taxon>
        <taxon>Pseudomonadota</taxon>
        <taxon>Alphaproteobacteria</taxon>
        <taxon>Sphingomonadales</taxon>
        <taxon>Sphingomonadaceae</taxon>
        <taxon>Novosphingobium</taxon>
    </lineage>
</organism>
<protein>
    <submittedName>
        <fullName evidence="8">RNA polymerase sigma-70 factor (ECF subfamily)</fullName>
    </submittedName>
</protein>
<evidence type="ECO:0000259" key="7">
    <source>
        <dbReference type="Pfam" id="PF08281"/>
    </source>
</evidence>
<keyword evidence="4" id="KW-0238">DNA-binding</keyword>
<dbReference type="InterPro" id="IPR014284">
    <property type="entry name" value="RNA_pol_sigma-70_dom"/>
</dbReference>
<dbReference type="InterPro" id="IPR013324">
    <property type="entry name" value="RNA_pol_sigma_r3/r4-like"/>
</dbReference>
<feature type="domain" description="RNA polymerase sigma-70 region 2" evidence="6">
    <location>
        <begin position="16"/>
        <end position="77"/>
    </location>
</feature>
<dbReference type="RefSeq" id="WP_183618362.1">
    <property type="nucleotide sequence ID" value="NZ_JACIDY010000009.1"/>
</dbReference>
<sequence>MTRNDLKWFGRNILPYEPDVRRWIRRSSLASMDEDDLIQEAYFRIARGGDLGRIRHGRAYFFSTVKNLLTERLRRERIVRFEAMAEIESLFILDDAVPVDEQIERKEELSIVMELMNALPERCRTIMWLRRVDGLSQREAAERLGVTENIVEKQTALALRCIVEGLAKMADVHGYLPSERRKHTVKRHTRR</sequence>
<dbReference type="Pfam" id="PF08281">
    <property type="entry name" value="Sigma70_r4_2"/>
    <property type="match status" value="1"/>
</dbReference>
<keyword evidence="3" id="KW-0731">Sigma factor</keyword>